<dbReference type="Gene3D" id="3.40.50.720">
    <property type="entry name" value="NAD(P)-binding Rossmann-like Domain"/>
    <property type="match status" value="1"/>
</dbReference>
<dbReference type="PANTHER" id="PTHR42879:SF2">
    <property type="entry name" value="3-OXOACYL-[ACYL-CARRIER-PROTEIN] REDUCTASE FABG"/>
    <property type="match status" value="1"/>
</dbReference>
<dbReference type="FunFam" id="3.40.50.720:FF:000173">
    <property type="entry name" value="3-oxoacyl-[acyl-carrier protein] reductase"/>
    <property type="match status" value="1"/>
</dbReference>
<dbReference type="PRINTS" id="PR00080">
    <property type="entry name" value="SDRFAMILY"/>
</dbReference>
<dbReference type="RefSeq" id="WP_039744711.1">
    <property type="nucleotide sequence ID" value="NZ_CP009788.1"/>
</dbReference>
<dbReference type="InterPro" id="IPR050259">
    <property type="entry name" value="SDR"/>
</dbReference>
<dbReference type="PROSITE" id="PS00061">
    <property type="entry name" value="ADH_SHORT"/>
    <property type="match status" value="1"/>
</dbReference>
<reference evidence="4 5" key="1">
    <citation type="journal article" date="2015" name="Genome Announc.">
        <title>Complete Genome of Geobacter pickeringii G13T, a Metal-Reducing Isolate from Sedimentary Kaolin Deposits.</title>
        <authorList>
            <person name="Badalamenti J.P."/>
            <person name="Bond D.R."/>
        </authorList>
    </citation>
    <scope>NUCLEOTIDE SEQUENCE [LARGE SCALE GENOMIC DNA]</scope>
    <source>
        <strain evidence="4 5">G13</strain>
    </source>
</reference>
<dbReference type="OrthoDB" id="5363038at2"/>
<gene>
    <name evidence="4" type="ORF">GPICK_15425</name>
</gene>
<dbReference type="PANTHER" id="PTHR42879">
    <property type="entry name" value="3-OXOACYL-(ACYL-CARRIER-PROTEIN) REDUCTASE"/>
    <property type="match status" value="1"/>
</dbReference>
<evidence type="ECO:0000313" key="5">
    <source>
        <dbReference type="Proteomes" id="UP000057609"/>
    </source>
</evidence>
<dbReference type="STRING" id="345632.GPICK_15425"/>
<dbReference type="NCBIfam" id="NF009466">
    <property type="entry name" value="PRK12826.1-2"/>
    <property type="match status" value="1"/>
</dbReference>
<dbReference type="Proteomes" id="UP000057609">
    <property type="component" value="Chromosome"/>
</dbReference>
<protein>
    <submittedName>
        <fullName evidence="4">3-oxoacyl-ACP reductase</fullName>
    </submittedName>
</protein>
<evidence type="ECO:0000256" key="1">
    <source>
        <dbReference type="ARBA" id="ARBA00006484"/>
    </source>
</evidence>
<dbReference type="InterPro" id="IPR020904">
    <property type="entry name" value="Sc_DH/Rdtase_CS"/>
</dbReference>
<dbReference type="SMART" id="SM00822">
    <property type="entry name" value="PKS_KR"/>
    <property type="match status" value="1"/>
</dbReference>
<dbReference type="InterPro" id="IPR057326">
    <property type="entry name" value="KR_dom"/>
</dbReference>
<dbReference type="EMBL" id="CP009788">
    <property type="protein sequence ID" value="AJE04570.1"/>
    <property type="molecule type" value="Genomic_DNA"/>
</dbReference>
<dbReference type="NCBIfam" id="NF005559">
    <property type="entry name" value="PRK07231.1"/>
    <property type="match status" value="1"/>
</dbReference>
<keyword evidence="5" id="KW-1185">Reference proteome</keyword>
<organism evidence="4 5">
    <name type="scientific">Geobacter pickeringii</name>
    <dbReference type="NCBI Taxonomy" id="345632"/>
    <lineage>
        <taxon>Bacteria</taxon>
        <taxon>Pseudomonadati</taxon>
        <taxon>Thermodesulfobacteriota</taxon>
        <taxon>Desulfuromonadia</taxon>
        <taxon>Geobacterales</taxon>
        <taxon>Geobacteraceae</taxon>
        <taxon>Geobacter</taxon>
    </lineage>
</organism>
<dbReference type="InterPro" id="IPR002347">
    <property type="entry name" value="SDR_fam"/>
</dbReference>
<proteinExistence type="inferred from homology"/>
<dbReference type="AlphaFoldDB" id="A0A0B5BJ97"/>
<name>A0A0B5BJ97_9BACT</name>
<evidence type="ECO:0000259" key="3">
    <source>
        <dbReference type="SMART" id="SM00822"/>
    </source>
</evidence>
<keyword evidence="2" id="KW-0560">Oxidoreductase</keyword>
<dbReference type="InterPro" id="IPR036291">
    <property type="entry name" value="NAD(P)-bd_dom_sf"/>
</dbReference>
<accession>A0A0B5BJ97</accession>
<dbReference type="PRINTS" id="PR00081">
    <property type="entry name" value="GDHRDH"/>
</dbReference>
<evidence type="ECO:0000256" key="2">
    <source>
        <dbReference type="ARBA" id="ARBA00023002"/>
    </source>
</evidence>
<dbReference type="GO" id="GO:0032787">
    <property type="term" value="P:monocarboxylic acid metabolic process"/>
    <property type="evidence" value="ECO:0007669"/>
    <property type="project" value="UniProtKB-ARBA"/>
</dbReference>
<sequence>MEFKDKIVVVTGGTRGIGRAVSLHFAREGGRVFAAYVANDEAARTLEGEAAGLSGSVVAVKADVATAAGAQTVIDAAARETGHLDILVNNAGIIRDVYLPMMSEEDWDAVIRTNVSPLFHCCKWGVRKMLARRAGAIVNLSSVSAYAGTPGQTNYAASKGAAISFTKALSREVGPMGIRVNAVAPGLIETEMIAGMKQEIVESIVKGTAAGRIGRPEEVAEAVAFLASDRASYITGQCLIVDGGIV</sequence>
<dbReference type="GO" id="GO:0016491">
    <property type="term" value="F:oxidoreductase activity"/>
    <property type="evidence" value="ECO:0007669"/>
    <property type="project" value="UniProtKB-KW"/>
</dbReference>
<evidence type="ECO:0000313" key="4">
    <source>
        <dbReference type="EMBL" id="AJE04570.1"/>
    </source>
</evidence>
<feature type="domain" description="Ketoreductase" evidence="3">
    <location>
        <begin position="6"/>
        <end position="186"/>
    </location>
</feature>
<dbReference type="HOGENOM" id="CLU_010194_1_3_7"/>
<dbReference type="KEGG" id="gpi:GPICK_15425"/>
<dbReference type="SUPFAM" id="SSF51735">
    <property type="entry name" value="NAD(P)-binding Rossmann-fold domains"/>
    <property type="match status" value="1"/>
</dbReference>
<comment type="similarity">
    <text evidence="1">Belongs to the short-chain dehydrogenases/reductases (SDR) family.</text>
</comment>
<dbReference type="Pfam" id="PF13561">
    <property type="entry name" value="adh_short_C2"/>
    <property type="match status" value="1"/>
</dbReference>